<gene>
    <name evidence="1" type="ORF">PR048_000183</name>
</gene>
<evidence type="ECO:0000313" key="1">
    <source>
        <dbReference type="EMBL" id="KAJ8894876.1"/>
    </source>
</evidence>
<comment type="caution">
    <text evidence="1">The sequence shown here is derived from an EMBL/GenBank/DDBJ whole genome shotgun (WGS) entry which is preliminary data.</text>
</comment>
<dbReference type="Proteomes" id="UP001159363">
    <property type="component" value="Chromosome 1"/>
</dbReference>
<name>A0ABQ9IEV1_9NEOP</name>
<protein>
    <submittedName>
        <fullName evidence="1">Uncharacterized protein</fullName>
    </submittedName>
</protein>
<sequence>MLCACPRWCVVEKSRYMSHAVALIIEGLTLYDFVSHESFFQEVCAHFPNRVEVVVPAQYSGSLVRELAIVPLATAFRRELVTGTQVSTNHHTASCILYS</sequence>
<organism evidence="1 2">
    <name type="scientific">Dryococelus australis</name>
    <dbReference type="NCBI Taxonomy" id="614101"/>
    <lineage>
        <taxon>Eukaryota</taxon>
        <taxon>Metazoa</taxon>
        <taxon>Ecdysozoa</taxon>
        <taxon>Arthropoda</taxon>
        <taxon>Hexapoda</taxon>
        <taxon>Insecta</taxon>
        <taxon>Pterygota</taxon>
        <taxon>Neoptera</taxon>
        <taxon>Polyneoptera</taxon>
        <taxon>Phasmatodea</taxon>
        <taxon>Verophasmatodea</taxon>
        <taxon>Anareolatae</taxon>
        <taxon>Phasmatidae</taxon>
        <taxon>Eurycanthinae</taxon>
        <taxon>Dryococelus</taxon>
    </lineage>
</organism>
<keyword evidence="2" id="KW-1185">Reference proteome</keyword>
<accession>A0ABQ9IEV1</accession>
<dbReference type="EMBL" id="JARBHB010000001">
    <property type="protein sequence ID" value="KAJ8894876.1"/>
    <property type="molecule type" value="Genomic_DNA"/>
</dbReference>
<proteinExistence type="predicted"/>
<reference evidence="1 2" key="1">
    <citation type="submission" date="2023-02" db="EMBL/GenBank/DDBJ databases">
        <title>LHISI_Scaffold_Assembly.</title>
        <authorList>
            <person name="Stuart O.P."/>
            <person name="Cleave R."/>
            <person name="Magrath M.J.L."/>
            <person name="Mikheyev A.S."/>
        </authorList>
    </citation>
    <scope>NUCLEOTIDE SEQUENCE [LARGE SCALE GENOMIC DNA]</scope>
    <source>
        <strain evidence="1">Daus_M_001</strain>
        <tissue evidence="1">Leg muscle</tissue>
    </source>
</reference>
<evidence type="ECO:0000313" key="2">
    <source>
        <dbReference type="Proteomes" id="UP001159363"/>
    </source>
</evidence>